<organism evidence="2 3">
    <name type="scientific">Holothuria leucospilota</name>
    <name type="common">Black long sea cucumber</name>
    <name type="synonym">Mertensiothuria leucospilota</name>
    <dbReference type="NCBI Taxonomy" id="206669"/>
    <lineage>
        <taxon>Eukaryota</taxon>
        <taxon>Metazoa</taxon>
        <taxon>Echinodermata</taxon>
        <taxon>Eleutherozoa</taxon>
        <taxon>Echinozoa</taxon>
        <taxon>Holothuroidea</taxon>
        <taxon>Aspidochirotacea</taxon>
        <taxon>Aspidochirotida</taxon>
        <taxon>Holothuriidae</taxon>
        <taxon>Holothuria</taxon>
    </lineage>
</organism>
<feature type="transmembrane region" description="Helical" evidence="1">
    <location>
        <begin position="296"/>
        <end position="316"/>
    </location>
</feature>
<keyword evidence="1" id="KW-0812">Transmembrane</keyword>
<dbReference type="OrthoDB" id="10042460at2759"/>
<feature type="transmembrane region" description="Helical" evidence="1">
    <location>
        <begin position="475"/>
        <end position="495"/>
    </location>
</feature>
<feature type="transmembrane region" description="Helical" evidence="1">
    <location>
        <begin position="418"/>
        <end position="438"/>
    </location>
</feature>
<accession>A0A9Q1C3M8</accession>
<keyword evidence="1" id="KW-1133">Transmembrane helix</keyword>
<dbReference type="Proteomes" id="UP001152320">
    <property type="component" value="Chromosome 8"/>
</dbReference>
<protein>
    <submittedName>
        <fullName evidence="2">Uncharacterized protein</fullName>
    </submittedName>
</protein>
<feature type="transmembrane region" description="Helical" evidence="1">
    <location>
        <begin position="263"/>
        <end position="284"/>
    </location>
</feature>
<feature type="transmembrane region" description="Helical" evidence="1">
    <location>
        <begin position="197"/>
        <end position="218"/>
    </location>
</feature>
<keyword evidence="1" id="KW-0472">Membrane</keyword>
<evidence type="ECO:0000256" key="1">
    <source>
        <dbReference type="SAM" id="Phobius"/>
    </source>
</evidence>
<sequence length="505" mass="58651">MAGEEDKTFPSQQFCNEVSLPMLVNKILKRQNGSLTEGTLTTPGEKWPHFIWLIMKISAIFYHDKIVTDRKCLSCETDDLERLRHGGTRSNCGRNTEVSHAEECLDVTLCYEYNTIDIAEKSVRSISSHQKRHCKACETCWWDRYGRIVRYTEDSIGLKQWNHLGSWFVSMLTLATVVSLLLYIANIAIQKLFARKGYLLSFMTYTAFLCPLTVFPIMNLCSKVRSAFSGQRIGIWATTMNARYLVQRLQFLDLSKQGLPAKFFLIICLLWPIYCSSYRAIILIALKCQHDVDAQLLCLTVFITEIIWGCFMYLLYLVRTSFQIQSCLVLDFIKKYEGHAELCQSVIRRMVVDFKCFRRCVALYLAVMIPICALGASTSLTWQYTLPARFPSGRYFCGHRDAGDRVFHHTNVMIWSEVTMFFVLGPFAFGGFDVTYIWDNFRIHTIFMQDKKFKKFWNEMIRVLEDYEIHAIPPISFPWVLSIISLYMALHFDILTPAHLARESY</sequence>
<gene>
    <name evidence="2" type="ORF">HOLleu_18414</name>
</gene>
<comment type="caution">
    <text evidence="2">The sequence shown here is derived from an EMBL/GenBank/DDBJ whole genome shotgun (WGS) entry which is preliminary data.</text>
</comment>
<proteinExistence type="predicted"/>
<name>A0A9Q1C3M8_HOLLE</name>
<dbReference type="AlphaFoldDB" id="A0A9Q1C3M8"/>
<evidence type="ECO:0000313" key="2">
    <source>
        <dbReference type="EMBL" id="KAJ8037569.1"/>
    </source>
</evidence>
<dbReference type="EMBL" id="JAIZAY010000008">
    <property type="protein sequence ID" value="KAJ8037569.1"/>
    <property type="molecule type" value="Genomic_DNA"/>
</dbReference>
<reference evidence="2" key="1">
    <citation type="submission" date="2021-10" db="EMBL/GenBank/DDBJ databases">
        <title>Tropical sea cucumber genome reveals ecological adaptation and Cuvierian tubules defense mechanism.</title>
        <authorList>
            <person name="Chen T."/>
        </authorList>
    </citation>
    <scope>NUCLEOTIDE SEQUENCE</scope>
    <source>
        <strain evidence="2">Nanhai2018</strain>
        <tissue evidence="2">Muscle</tissue>
    </source>
</reference>
<feature type="transmembrane region" description="Helical" evidence="1">
    <location>
        <begin position="164"/>
        <end position="185"/>
    </location>
</feature>
<keyword evidence="3" id="KW-1185">Reference proteome</keyword>
<evidence type="ECO:0000313" key="3">
    <source>
        <dbReference type="Proteomes" id="UP001152320"/>
    </source>
</evidence>
<feature type="transmembrane region" description="Helical" evidence="1">
    <location>
        <begin position="361"/>
        <end position="382"/>
    </location>
</feature>